<accession>A0A1M4MVF8</accession>
<dbReference type="Proteomes" id="UP000184085">
    <property type="component" value="Unassembled WGS sequence"/>
</dbReference>
<gene>
    <name evidence="2" type="ORF">KARMA_0506</name>
</gene>
<proteinExistence type="predicted"/>
<reference evidence="3" key="1">
    <citation type="submission" date="2016-09" db="EMBL/GenBank/DDBJ databases">
        <authorList>
            <person name="Wibberg D."/>
        </authorList>
    </citation>
    <scope>NUCLEOTIDE SEQUENCE [LARGE SCALE GENOMIC DNA]</scope>
</reference>
<feature type="chain" id="PRO_5012770305" description="Secreted protein" evidence="1">
    <location>
        <begin position="19"/>
        <end position="173"/>
    </location>
</feature>
<dbReference type="RefSeq" id="WP_072703570.1">
    <property type="nucleotide sequence ID" value="NZ_FMJB01000019.1"/>
</dbReference>
<organism evidence="2 3">
    <name type="scientific">Donghicola eburneus</name>
    <dbReference type="NCBI Taxonomy" id="393278"/>
    <lineage>
        <taxon>Bacteria</taxon>
        <taxon>Pseudomonadati</taxon>
        <taxon>Pseudomonadota</taxon>
        <taxon>Alphaproteobacteria</taxon>
        <taxon>Rhodobacterales</taxon>
        <taxon>Roseobacteraceae</taxon>
        <taxon>Donghicola</taxon>
    </lineage>
</organism>
<dbReference type="EMBL" id="FMJB01000019">
    <property type="protein sequence ID" value="SCM66332.1"/>
    <property type="molecule type" value="Genomic_DNA"/>
</dbReference>
<feature type="signal peptide" evidence="1">
    <location>
        <begin position="1"/>
        <end position="18"/>
    </location>
</feature>
<protein>
    <recommendedName>
        <fullName evidence="4">Secreted protein</fullName>
    </recommendedName>
</protein>
<dbReference type="AlphaFoldDB" id="A0A1M4MVF8"/>
<sequence length="173" mass="18923">MKWLCLVAAAGLSGPLAAHPHSSVDQQVHLAVGTDHAEVTIRIIPAATEGDLTREVLDQDQDGELDSAEARVFQDTVLAALEISWNTQPITLVDPQISAAPLERLEAGQGQIEITATLSVTAAMETVHLSMTYDGLGAEWLIQPYYFEDLQEGPLPRILRFEDSNRIELRSTH</sequence>
<keyword evidence="3" id="KW-1185">Reference proteome</keyword>
<name>A0A1M4MVF8_9RHOB</name>
<evidence type="ECO:0000313" key="2">
    <source>
        <dbReference type="EMBL" id="SCM66332.1"/>
    </source>
</evidence>
<evidence type="ECO:0000256" key="1">
    <source>
        <dbReference type="SAM" id="SignalP"/>
    </source>
</evidence>
<evidence type="ECO:0000313" key="3">
    <source>
        <dbReference type="Proteomes" id="UP000184085"/>
    </source>
</evidence>
<evidence type="ECO:0008006" key="4">
    <source>
        <dbReference type="Google" id="ProtNLM"/>
    </source>
</evidence>
<keyword evidence="1" id="KW-0732">Signal</keyword>